<comment type="function">
    <text evidence="7">Catalyzes the oxidation of sulfhydryl groups in peptide and protein thiols to disulfides with the reduction of oxygen to hydrogen peroxide.</text>
</comment>
<dbReference type="SUPFAM" id="SSF69000">
    <property type="entry name" value="FAD-dependent thiol oxidase"/>
    <property type="match status" value="1"/>
</dbReference>
<organism evidence="9 10">
    <name type="scientific">Eleutherodactylus coqui</name>
    <name type="common">Puerto Rican coqui</name>
    <dbReference type="NCBI Taxonomy" id="57060"/>
    <lineage>
        <taxon>Eukaryota</taxon>
        <taxon>Metazoa</taxon>
        <taxon>Chordata</taxon>
        <taxon>Craniata</taxon>
        <taxon>Vertebrata</taxon>
        <taxon>Euteleostomi</taxon>
        <taxon>Amphibia</taxon>
        <taxon>Batrachia</taxon>
        <taxon>Anura</taxon>
        <taxon>Neobatrachia</taxon>
        <taxon>Hyloidea</taxon>
        <taxon>Eleutherodactylidae</taxon>
        <taxon>Eleutherodactylinae</taxon>
        <taxon>Eleutherodactylus</taxon>
        <taxon>Eleutherodactylus</taxon>
    </lineage>
</organism>
<keyword evidence="6" id="KW-1015">Disulfide bond</keyword>
<comment type="cofactor">
    <cofactor evidence="1 7">
        <name>FAD</name>
        <dbReference type="ChEBI" id="CHEBI:57692"/>
    </cofactor>
</comment>
<evidence type="ECO:0000256" key="6">
    <source>
        <dbReference type="ARBA" id="ARBA00023157"/>
    </source>
</evidence>
<dbReference type="InterPro" id="IPR040986">
    <property type="entry name" value="QSOX_FAD-bd_dom"/>
</dbReference>
<accession>A0A8J6F708</accession>
<feature type="domain" description="ERV/ALR sulfhydryl oxidase" evidence="8">
    <location>
        <begin position="310"/>
        <end position="415"/>
    </location>
</feature>
<keyword evidence="10" id="KW-1185">Reference proteome</keyword>
<dbReference type="Pfam" id="PF04777">
    <property type="entry name" value="Evr1_Alr"/>
    <property type="match status" value="1"/>
</dbReference>
<dbReference type="GO" id="GO:0016971">
    <property type="term" value="F:flavin-dependent sulfhydryl oxidase activity"/>
    <property type="evidence" value="ECO:0007669"/>
    <property type="project" value="InterPro"/>
</dbReference>
<evidence type="ECO:0000313" key="9">
    <source>
        <dbReference type="EMBL" id="KAG9483098.1"/>
    </source>
</evidence>
<evidence type="ECO:0000259" key="8">
    <source>
        <dbReference type="PROSITE" id="PS51324"/>
    </source>
</evidence>
<dbReference type="Pfam" id="PF18108">
    <property type="entry name" value="QSOX_Trx1"/>
    <property type="match status" value="1"/>
</dbReference>
<evidence type="ECO:0000256" key="5">
    <source>
        <dbReference type="ARBA" id="ARBA00023002"/>
    </source>
</evidence>
<keyword evidence="7" id="KW-0812">Transmembrane</keyword>
<keyword evidence="4 7" id="KW-0274">FAD</keyword>
<comment type="caution">
    <text evidence="9">The sequence shown here is derived from an EMBL/GenBank/DDBJ whole genome shotgun (WGS) entry which is preliminary data.</text>
</comment>
<dbReference type="InterPro" id="IPR017905">
    <property type="entry name" value="ERV/ALR_sulphydryl_oxidase"/>
</dbReference>
<dbReference type="InterPro" id="IPR041269">
    <property type="entry name" value="QSOX_Trx1"/>
</dbReference>
<dbReference type="FunFam" id="3.40.30.10:FF:000080">
    <property type="entry name" value="Sulfhydryl oxidase"/>
    <property type="match status" value="1"/>
</dbReference>
<dbReference type="GO" id="GO:0003756">
    <property type="term" value="F:protein disulfide isomerase activity"/>
    <property type="evidence" value="ECO:0007669"/>
    <property type="project" value="TreeGrafter"/>
</dbReference>
<dbReference type="GO" id="GO:0000139">
    <property type="term" value="C:Golgi membrane"/>
    <property type="evidence" value="ECO:0007669"/>
    <property type="project" value="TreeGrafter"/>
</dbReference>
<keyword evidence="7" id="KW-0472">Membrane</keyword>
<evidence type="ECO:0000313" key="10">
    <source>
        <dbReference type="Proteomes" id="UP000770717"/>
    </source>
</evidence>
<dbReference type="PANTHER" id="PTHR22897:SF6">
    <property type="entry name" value="SULFHYDRYL OXIDASE 1"/>
    <property type="match status" value="1"/>
</dbReference>
<dbReference type="EC" id="1.8.3.2" evidence="7"/>
<name>A0A8J6F708_ELECQ</name>
<dbReference type="FunFam" id="1.20.120.1960:FF:000001">
    <property type="entry name" value="Sulfhydryl oxidase"/>
    <property type="match status" value="1"/>
</dbReference>
<comment type="similarity">
    <text evidence="7">Belongs to the quiescin-sulfhydryl oxidase (QSOX) family.</text>
</comment>
<dbReference type="InterPro" id="IPR036774">
    <property type="entry name" value="ERV/ALR_sulphydryl_oxid_sf"/>
</dbReference>
<dbReference type="PROSITE" id="PS51324">
    <property type="entry name" value="ERV_ALR"/>
    <property type="match status" value="1"/>
</dbReference>
<keyword evidence="3" id="KW-0732">Signal</keyword>
<evidence type="ECO:0000256" key="1">
    <source>
        <dbReference type="ARBA" id="ARBA00001974"/>
    </source>
</evidence>
<proteinExistence type="inferred from homology"/>
<feature type="transmembrane region" description="Helical" evidence="7">
    <location>
        <begin position="606"/>
        <end position="629"/>
    </location>
</feature>
<evidence type="ECO:0000256" key="4">
    <source>
        <dbReference type="ARBA" id="ARBA00022827"/>
    </source>
</evidence>
<comment type="catalytic activity">
    <reaction evidence="7">
        <text>2 R'C(R)SH + O2 = R'C(R)S-S(R)CR' + H2O2</text>
        <dbReference type="Rhea" id="RHEA:17357"/>
        <dbReference type="ChEBI" id="CHEBI:15379"/>
        <dbReference type="ChEBI" id="CHEBI:16240"/>
        <dbReference type="ChEBI" id="CHEBI:16520"/>
        <dbReference type="ChEBI" id="CHEBI:17412"/>
        <dbReference type="EC" id="1.8.3.2"/>
    </reaction>
</comment>
<evidence type="ECO:0000256" key="7">
    <source>
        <dbReference type="RuleBase" id="RU371123"/>
    </source>
</evidence>
<dbReference type="Proteomes" id="UP000770717">
    <property type="component" value="Unassembled WGS sequence"/>
</dbReference>
<evidence type="ECO:0000256" key="2">
    <source>
        <dbReference type="ARBA" id="ARBA00022630"/>
    </source>
</evidence>
<dbReference type="GO" id="GO:0005615">
    <property type="term" value="C:extracellular space"/>
    <property type="evidence" value="ECO:0007669"/>
    <property type="project" value="TreeGrafter"/>
</dbReference>
<keyword evidence="5 7" id="KW-0560">Oxidoreductase</keyword>
<gene>
    <name evidence="9" type="ORF">GDO78_009181</name>
</gene>
<dbReference type="GO" id="GO:0006457">
    <property type="term" value="P:protein folding"/>
    <property type="evidence" value="ECO:0007669"/>
    <property type="project" value="TreeGrafter"/>
</dbReference>
<evidence type="ECO:0000256" key="3">
    <source>
        <dbReference type="ARBA" id="ARBA00022729"/>
    </source>
</evidence>
<keyword evidence="2 7" id="KW-0285">Flavoprotein</keyword>
<dbReference type="OrthoDB" id="59470at2759"/>
<dbReference type="EMBL" id="WNTK01000005">
    <property type="protein sequence ID" value="KAG9483098.1"/>
    <property type="molecule type" value="Genomic_DNA"/>
</dbReference>
<dbReference type="Pfam" id="PF18371">
    <property type="entry name" value="FAD_SOX"/>
    <property type="match status" value="1"/>
</dbReference>
<sequence>DWRPAMYLGVLDCAQESNSKSCNEFGVLGYPTLMFFNTYTRKPSDAIKYKKLDREPKQLRRFIIDNLEAHKESPPPACPPLEPISAPEVDYFFENNDEAYLVLIFEQPKEYMAREVAMDMVQYQGVSVRRVLQDQTDLVERFKVTLFPTGFILCRNGSISRINPKVESREQYRDLVRALPGVKRVTQNLIGWSANPVDDTVVQRTVNSSAIYMADLESSIHYSLRVEIARYSTFNGDRLKALINYVSALNKYFPARPYLSTLLESLYSWLYERRKSMVLYKDLADVVNSKDQEQNAVLTPHVNYVWCQGSKPEFRGFPCSVWTLFHLLTVRAAELESEYINPQEVLRAMRSYVRYFFGCRHCAEHFEEMAKESMSSVRSREESITWLWASHNRVNKRLAELCPDCQEMVDDNVTWVDTALLSFMKKHFAENNLSHDYLEDEAVLLENQRKATSRVRTIRAAEDEETDSERQTVMDVTNPPVKAEEPGDIATVAKGKPNHTPTIIKMKSNAALQDEKKQEDILDLDSVHMFPRRTLQDSNSHKNRYVIQPERMLDLPDSEFDPDAVKARLLKRGVDANSVYGMALQNEGVNWKGRWVRMLEVGFSRLDISICVILYFLTTMCLLSMYLYLNFRSRLRQRRGVFP</sequence>
<feature type="non-terminal residue" evidence="9">
    <location>
        <position position="643"/>
    </location>
</feature>
<dbReference type="AlphaFoldDB" id="A0A8J6F708"/>
<reference evidence="9" key="1">
    <citation type="thesis" date="2020" institute="ProQuest LLC" country="789 East Eisenhower Parkway, Ann Arbor, MI, USA">
        <title>Comparative Genomics and Chromosome Evolution.</title>
        <authorList>
            <person name="Mudd A.B."/>
        </authorList>
    </citation>
    <scope>NUCLEOTIDE SEQUENCE</scope>
    <source>
        <strain evidence="9">HN-11 Male</strain>
        <tissue evidence="9">Kidney and liver</tissue>
    </source>
</reference>
<protein>
    <recommendedName>
        <fullName evidence="7">Sulfhydryl oxidase</fullName>
        <ecNumber evidence="7">1.8.3.2</ecNumber>
    </recommendedName>
</protein>
<dbReference type="Gene3D" id="3.40.30.10">
    <property type="entry name" value="Glutaredoxin"/>
    <property type="match status" value="2"/>
</dbReference>
<keyword evidence="7" id="KW-1133">Transmembrane helix</keyword>
<dbReference type="InterPro" id="IPR042568">
    <property type="entry name" value="QSOX_FAD-bd_sf"/>
</dbReference>
<dbReference type="Gene3D" id="1.20.120.1960">
    <property type="entry name" value="QSOX sulfhydryl oxidase domain"/>
    <property type="match status" value="1"/>
</dbReference>
<dbReference type="InterPro" id="IPR039798">
    <property type="entry name" value="Sulfhydryl_oxidase"/>
</dbReference>
<dbReference type="Gene3D" id="1.20.120.310">
    <property type="entry name" value="ERV/ALR sulfhydryl oxidase domain"/>
    <property type="match status" value="1"/>
</dbReference>
<dbReference type="PANTHER" id="PTHR22897">
    <property type="entry name" value="QUIESCIN Q6-RELATED SULFHYDRYL OXIDASE"/>
    <property type="match status" value="1"/>
</dbReference>